<proteinExistence type="predicted"/>
<dbReference type="Pfam" id="PF07717">
    <property type="entry name" value="OB_NTP_bind"/>
    <property type="match status" value="1"/>
</dbReference>
<feature type="domain" description="Helicase-associated" evidence="6">
    <location>
        <begin position="1"/>
        <end position="74"/>
    </location>
</feature>
<dbReference type="InterPro" id="IPR007502">
    <property type="entry name" value="Helicase-assoc_dom"/>
</dbReference>
<accession>A0ABQ8USB2</accession>
<keyword evidence="3 7" id="KW-0347">Helicase</keyword>
<feature type="compositionally biased region" description="Low complexity" evidence="5">
    <location>
        <begin position="280"/>
        <end position="294"/>
    </location>
</feature>
<reference evidence="7" key="1">
    <citation type="journal article" date="2022" name="bioRxiv">
        <title>Genomics of Preaxostyla Flagellates Illuminates Evolutionary Transitions and the Path Towards Mitochondrial Loss.</title>
        <authorList>
            <person name="Novak L.V.F."/>
            <person name="Treitli S.C."/>
            <person name="Pyrih J."/>
            <person name="Halakuc P."/>
            <person name="Pipaliya S.V."/>
            <person name="Vacek V."/>
            <person name="Brzon O."/>
            <person name="Soukal P."/>
            <person name="Eme L."/>
            <person name="Dacks J.B."/>
            <person name="Karnkowska A."/>
            <person name="Elias M."/>
            <person name="Hampl V."/>
        </authorList>
    </citation>
    <scope>NUCLEOTIDE SEQUENCE</scope>
    <source>
        <strain evidence="7">RCP-MX</strain>
    </source>
</reference>
<evidence type="ECO:0000256" key="2">
    <source>
        <dbReference type="ARBA" id="ARBA00022801"/>
    </source>
</evidence>
<gene>
    <name evidence="7" type="ORF">PAPYR_1187</name>
</gene>
<protein>
    <submittedName>
        <fullName evidence="7">Pre-mRNA-splicing factor ATP-dependent RNA helicase PRP16</fullName>
    </submittedName>
</protein>
<keyword evidence="4" id="KW-0067">ATP-binding</keyword>
<comment type="caution">
    <text evidence="7">The sequence shown here is derived from an EMBL/GenBank/DDBJ whole genome shotgun (WGS) entry which is preliminary data.</text>
</comment>
<feature type="region of interest" description="Disordered" evidence="5">
    <location>
        <begin position="237"/>
        <end position="297"/>
    </location>
</feature>
<evidence type="ECO:0000256" key="5">
    <source>
        <dbReference type="SAM" id="MobiDB-lite"/>
    </source>
</evidence>
<dbReference type="Gene3D" id="1.20.120.1080">
    <property type="match status" value="1"/>
</dbReference>
<evidence type="ECO:0000313" key="7">
    <source>
        <dbReference type="EMBL" id="KAJ4462025.1"/>
    </source>
</evidence>
<dbReference type="SUPFAM" id="SSF52540">
    <property type="entry name" value="P-loop containing nucleoside triphosphate hydrolases"/>
    <property type="match status" value="1"/>
</dbReference>
<dbReference type="EMBL" id="JAPMOS010000004">
    <property type="protein sequence ID" value="KAJ4462025.1"/>
    <property type="molecule type" value="Genomic_DNA"/>
</dbReference>
<dbReference type="PANTHER" id="PTHR18934:SF91">
    <property type="entry name" value="PRE-MRNA-SPLICING FACTOR ATP-DEPENDENT RNA HELICASE PRP16"/>
    <property type="match status" value="1"/>
</dbReference>
<evidence type="ECO:0000259" key="6">
    <source>
        <dbReference type="SMART" id="SM00847"/>
    </source>
</evidence>
<dbReference type="InterPro" id="IPR027417">
    <property type="entry name" value="P-loop_NTPase"/>
</dbReference>
<keyword evidence="1" id="KW-0547">Nucleotide-binding</keyword>
<keyword evidence="2" id="KW-0378">Hydrolase</keyword>
<evidence type="ECO:0000313" key="8">
    <source>
        <dbReference type="Proteomes" id="UP001141327"/>
    </source>
</evidence>
<dbReference type="PANTHER" id="PTHR18934">
    <property type="entry name" value="ATP-DEPENDENT RNA HELICASE"/>
    <property type="match status" value="1"/>
</dbReference>
<dbReference type="InterPro" id="IPR011709">
    <property type="entry name" value="DEAD-box_helicase_OB_fold"/>
</dbReference>
<evidence type="ECO:0000256" key="1">
    <source>
        <dbReference type="ARBA" id="ARBA00022741"/>
    </source>
</evidence>
<sequence>MTAVGRKMVEFPLDPPLSRMLIMSDEMGCSSEVLTIVSCLSGPPIWNRPRESEQQADQAREKFFVGESDHLTLWNVYDQWKRSDFSQAWCAQNFVHYKGLIKVREVRSQLIDIMKQQKMRISSCGTDQDLVRKCICGSYFHHAAKLKGIGEYVNMRTGMPCHLHPTSALFGLGYTPDYIVYHELVMTTKEYMQIVTSVDGLWLAELGPMFFSVKESYTQRIRRKQLEKEATASIIRQEAAQQAERKEKEAVRPPVPPPIDSRPATHLPPIDPSPAHRPISRPSTPAPSRRPITPHSLSRMCSSRWGWAGWAGRGIQAEVMTATPRQSSEHVVEVGAPDATPSRMAGSETPRRTPHRFGL</sequence>
<evidence type="ECO:0000256" key="4">
    <source>
        <dbReference type="ARBA" id="ARBA00022840"/>
    </source>
</evidence>
<name>A0ABQ8USB2_9EUKA</name>
<dbReference type="SMART" id="SM00847">
    <property type="entry name" value="HA2"/>
    <property type="match status" value="1"/>
</dbReference>
<dbReference type="Pfam" id="PF21010">
    <property type="entry name" value="HA2_C"/>
    <property type="match status" value="1"/>
</dbReference>
<keyword evidence="8" id="KW-1185">Reference proteome</keyword>
<dbReference type="Proteomes" id="UP001141327">
    <property type="component" value="Unassembled WGS sequence"/>
</dbReference>
<evidence type="ECO:0000256" key="3">
    <source>
        <dbReference type="ARBA" id="ARBA00022806"/>
    </source>
</evidence>
<feature type="region of interest" description="Disordered" evidence="5">
    <location>
        <begin position="321"/>
        <end position="359"/>
    </location>
</feature>
<organism evidence="7 8">
    <name type="scientific">Paratrimastix pyriformis</name>
    <dbReference type="NCBI Taxonomy" id="342808"/>
    <lineage>
        <taxon>Eukaryota</taxon>
        <taxon>Metamonada</taxon>
        <taxon>Preaxostyla</taxon>
        <taxon>Paratrimastigidae</taxon>
        <taxon>Paratrimastix</taxon>
    </lineage>
</organism>
<dbReference type="GO" id="GO:0004386">
    <property type="term" value="F:helicase activity"/>
    <property type="evidence" value="ECO:0007669"/>
    <property type="project" value="UniProtKB-KW"/>
</dbReference>